<comment type="caution">
    <text evidence="1">The sequence shown here is derived from an EMBL/GenBank/DDBJ whole genome shotgun (WGS) entry which is preliminary data.</text>
</comment>
<gene>
    <name evidence="1" type="ORF">AMJ44_13780</name>
</gene>
<reference evidence="1 2" key="1">
    <citation type="journal article" date="2015" name="Microbiome">
        <title>Genomic resolution of linkages in carbon, nitrogen, and sulfur cycling among widespread estuary sediment bacteria.</title>
        <authorList>
            <person name="Baker B.J."/>
            <person name="Lazar C.S."/>
            <person name="Teske A.P."/>
            <person name="Dick G.J."/>
        </authorList>
    </citation>
    <scope>NUCLEOTIDE SEQUENCE [LARGE SCALE GENOMIC DNA]</scope>
    <source>
        <strain evidence="1">DG_54_3</strain>
    </source>
</reference>
<sequence>MIKIKGEKGMTLMELLIAVLLTFIVGSAALEFYASQHNHWLNQTDISDMQQNIRALLDELSRNLRSAGYGIIVNHPSVRVTSDTLVIFRKDSTKIDTIQYYVSSADSLHPNLVKKINQDPAQVFAEDIESVQFVRSGAVVTVTLVAREGRRDPEYSGDGYRRRTLVARAEVRNRM</sequence>
<protein>
    <recommendedName>
        <fullName evidence="3">Type II secretion system protein J</fullName>
    </recommendedName>
</protein>
<evidence type="ECO:0000313" key="1">
    <source>
        <dbReference type="EMBL" id="KPJ63884.1"/>
    </source>
</evidence>
<organism evidence="1 2">
    <name type="scientific">candidate division WOR-1 bacterium DG_54_3</name>
    <dbReference type="NCBI Taxonomy" id="1703775"/>
    <lineage>
        <taxon>Bacteria</taxon>
        <taxon>Bacillati</taxon>
        <taxon>Saganbacteria</taxon>
    </lineage>
</organism>
<name>A0A0S7XPX1_UNCSA</name>
<dbReference type="EMBL" id="LIZX01000213">
    <property type="protein sequence ID" value="KPJ63884.1"/>
    <property type="molecule type" value="Genomic_DNA"/>
</dbReference>
<accession>A0A0S7XPX1</accession>
<dbReference type="Proteomes" id="UP000051861">
    <property type="component" value="Unassembled WGS sequence"/>
</dbReference>
<evidence type="ECO:0008006" key="3">
    <source>
        <dbReference type="Google" id="ProtNLM"/>
    </source>
</evidence>
<evidence type="ECO:0000313" key="2">
    <source>
        <dbReference type="Proteomes" id="UP000051861"/>
    </source>
</evidence>
<proteinExistence type="predicted"/>
<dbReference type="AlphaFoldDB" id="A0A0S7XPX1"/>